<evidence type="ECO:0000256" key="3">
    <source>
        <dbReference type="ARBA" id="ARBA00013109"/>
    </source>
</evidence>
<evidence type="ECO:0000256" key="6">
    <source>
        <dbReference type="ARBA" id="ARBA00037589"/>
    </source>
</evidence>
<dbReference type="PANTHER" id="PTHR38042">
    <property type="entry name" value="UROPORPHYRINOGEN-III SYNTHASE, CHLOROPLASTIC"/>
    <property type="match status" value="1"/>
</dbReference>
<comment type="pathway">
    <text evidence="1 9">Porphyrin-containing compound metabolism; protoporphyrin-IX biosynthesis; coproporphyrinogen-III from 5-aminolevulinate: step 3/4.</text>
</comment>
<dbReference type="Pfam" id="PF02602">
    <property type="entry name" value="HEM4"/>
    <property type="match status" value="1"/>
</dbReference>
<dbReference type="EC" id="4.2.1.75" evidence="3 9"/>
<dbReference type="GO" id="GO:0006780">
    <property type="term" value="P:uroporphyrinogen III biosynthetic process"/>
    <property type="evidence" value="ECO:0007669"/>
    <property type="project" value="UniProtKB-UniRule"/>
</dbReference>
<comment type="function">
    <text evidence="6 9">Catalyzes cyclization of the linear tetrapyrrole, hydroxymethylbilane, to the macrocyclic uroporphyrinogen III.</text>
</comment>
<dbReference type="RefSeq" id="WP_183412056.1">
    <property type="nucleotide sequence ID" value="NZ_JACHYB010000001.1"/>
</dbReference>
<keyword evidence="5 9" id="KW-0627">Porphyrin biosynthesis</keyword>
<keyword evidence="4 9" id="KW-0456">Lyase</keyword>
<keyword evidence="12" id="KW-1185">Reference proteome</keyword>
<evidence type="ECO:0000256" key="5">
    <source>
        <dbReference type="ARBA" id="ARBA00023244"/>
    </source>
</evidence>
<dbReference type="AlphaFoldDB" id="A0A7W5DNI2"/>
<dbReference type="PANTHER" id="PTHR38042:SF1">
    <property type="entry name" value="UROPORPHYRINOGEN-III SYNTHASE, CHLOROPLASTIC"/>
    <property type="match status" value="1"/>
</dbReference>
<dbReference type="InterPro" id="IPR036108">
    <property type="entry name" value="4pyrrol_syn_uPrphyn_synt_sf"/>
</dbReference>
<comment type="similarity">
    <text evidence="2 9">Belongs to the uroporphyrinogen-III synthase family.</text>
</comment>
<reference evidence="11 12" key="1">
    <citation type="submission" date="2020-08" db="EMBL/GenBank/DDBJ databases">
        <title>Genomic Encyclopedia of Type Strains, Phase IV (KMG-IV): sequencing the most valuable type-strain genomes for metagenomic binning, comparative biology and taxonomic classification.</title>
        <authorList>
            <person name="Goeker M."/>
        </authorList>
    </citation>
    <scope>NUCLEOTIDE SEQUENCE [LARGE SCALE GENOMIC DNA]</scope>
    <source>
        <strain evidence="11 12">DSM 27471</strain>
    </source>
</reference>
<dbReference type="GO" id="GO:0006782">
    <property type="term" value="P:protoporphyrinogen IX biosynthetic process"/>
    <property type="evidence" value="ECO:0007669"/>
    <property type="project" value="UniProtKB-UniRule"/>
</dbReference>
<accession>A0A7W5DNI2</accession>
<comment type="catalytic activity">
    <reaction evidence="8 9">
        <text>hydroxymethylbilane = uroporphyrinogen III + H2O</text>
        <dbReference type="Rhea" id="RHEA:18965"/>
        <dbReference type="ChEBI" id="CHEBI:15377"/>
        <dbReference type="ChEBI" id="CHEBI:57308"/>
        <dbReference type="ChEBI" id="CHEBI:57845"/>
        <dbReference type="EC" id="4.2.1.75"/>
    </reaction>
</comment>
<protein>
    <recommendedName>
        <fullName evidence="7 9">Uroporphyrinogen-III synthase</fullName>
        <ecNumber evidence="3 9">4.2.1.75</ecNumber>
    </recommendedName>
</protein>
<evidence type="ECO:0000313" key="12">
    <source>
        <dbReference type="Proteomes" id="UP000544222"/>
    </source>
</evidence>
<dbReference type="Proteomes" id="UP000544222">
    <property type="component" value="Unassembled WGS sequence"/>
</dbReference>
<dbReference type="GO" id="GO:0004852">
    <property type="term" value="F:uroporphyrinogen-III synthase activity"/>
    <property type="evidence" value="ECO:0007669"/>
    <property type="project" value="UniProtKB-UniRule"/>
</dbReference>
<evidence type="ECO:0000256" key="9">
    <source>
        <dbReference type="RuleBase" id="RU366031"/>
    </source>
</evidence>
<dbReference type="SUPFAM" id="SSF69618">
    <property type="entry name" value="HemD-like"/>
    <property type="match status" value="1"/>
</dbReference>
<organism evidence="11 12">
    <name type="scientific">Microbacter margulisiae</name>
    <dbReference type="NCBI Taxonomy" id="1350067"/>
    <lineage>
        <taxon>Bacteria</taxon>
        <taxon>Pseudomonadati</taxon>
        <taxon>Bacteroidota</taxon>
        <taxon>Bacteroidia</taxon>
        <taxon>Bacteroidales</taxon>
        <taxon>Porphyromonadaceae</taxon>
        <taxon>Microbacter</taxon>
    </lineage>
</organism>
<evidence type="ECO:0000256" key="4">
    <source>
        <dbReference type="ARBA" id="ARBA00023239"/>
    </source>
</evidence>
<evidence type="ECO:0000313" key="11">
    <source>
        <dbReference type="EMBL" id="MBB3186116.1"/>
    </source>
</evidence>
<dbReference type="Gene3D" id="3.40.50.10090">
    <property type="match status" value="2"/>
</dbReference>
<dbReference type="UniPathway" id="UPA00251">
    <property type="reaction ID" value="UER00320"/>
</dbReference>
<dbReference type="CDD" id="cd06578">
    <property type="entry name" value="HemD"/>
    <property type="match status" value="1"/>
</dbReference>
<dbReference type="EMBL" id="JACHYB010000001">
    <property type="protein sequence ID" value="MBB3186116.1"/>
    <property type="molecule type" value="Genomic_DNA"/>
</dbReference>
<evidence type="ECO:0000256" key="7">
    <source>
        <dbReference type="ARBA" id="ARBA00040167"/>
    </source>
</evidence>
<dbReference type="InterPro" id="IPR003754">
    <property type="entry name" value="4pyrrol_synth_uPrphyn_synth"/>
</dbReference>
<gene>
    <name evidence="11" type="ORF">FHX64_000279</name>
</gene>
<sequence>MRPLSGKIVILTQPLADDDSLSSHLEQVGAEIIRYPLIEIMPTRESPEKHSVFSQIASYTYIIFTSKNGVSYFFEYAAGSNTRKDIREEVRYAAIGNKTAAELQKYGIQASYVSRGNTSEDFVQELLQQNITGQEILLPLGTLAPDTLEQSLSSYNVVTRLNVYETRYVSIIPPEIIARIEGNRYDLIIFTSPSAIESFMHFMQQAGIRGDFRMACIGKTTARKATEMGIQPLLVSSKPDGAVFAKEIYSYLSTL</sequence>
<dbReference type="InterPro" id="IPR039793">
    <property type="entry name" value="UROS/Hem4"/>
</dbReference>
<proteinExistence type="inferred from homology"/>
<evidence type="ECO:0000256" key="1">
    <source>
        <dbReference type="ARBA" id="ARBA00004772"/>
    </source>
</evidence>
<comment type="caution">
    <text evidence="11">The sequence shown here is derived from an EMBL/GenBank/DDBJ whole genome shotgun (WGS) entry which is preliminary data.</text>
</comment>
<evidence type="ECO:0000256" key="8">
    <source>
        <dbReference type="ARBA" id="ARBA00048617"/>
    </source>
</evidence>
<evidence type="ECO:0000259" key="10">
    <source>
        <dbReference type="Pfam" id="PF02602"/>
    </source>
</evidence>
<evidence type="ECO:0000256" key="2">
    <source>
        <dbReference type="ARBA" id="ARBA00008133"/>
    </source>
</evidence>
<feature type="domain" description="Tetrapyrrole biosynthesis uroporphyrinogen III synthase" evidence="10">
    <location>
        <begin position="20"/>
        <end position="240"/>
    </location>
</feature>
<name>A0A7W5DNI2_9PORP</name>